<proteinExistence type="predicted"/>
<comment type="caution">
    <text evidence="1">The sequence shown here is derived from an EMBL/GenBank/DDBJ whole genome shotgun (WGS) entry which is preliminary data.</text>
</comment>
<organism evidence="1 2">
    <name type="scientific">Punica granatum</name>
    <name type="common">Pomegranate</name>
    <dbReference type="NCBI Taxonomy" id="22663"/>
    <lineage>
        <taxon>Eukaryota</taxon>
        <taxon>Viridiplantae</taxon>
        <taxon>Streptophyta</taxon>
        <taxon>Embryophyta</taxon>
        <taxon>Tracheophyta</taxon>
        <taxon>Spermatophyta</taxon>
        <taxon>Magnoliopsida</taxon>
        <taxon>eudicotyledons</taxon>
        <taxon>Gunneridae</taxon>
        <taxon>Pentapetalae</taxon>
        <taxon>rosids</taxon>
        <taxon>malvids</taxon>
        <taxon>Myrtales</taxon>
        <taxon>Lythraceae</taxon>
        <taxon>Punica</taxon>
    </lineage>
</organism>
<keyword evidence="2" id="KW-1185">Reference proteome</keyword>
<evidence type="ECO:0000313" key="2">
    <source>
        <dbReference type="Proteomes" id="UP000233551"/>
    </source>
</evidence>
<dbReference type="Proteomes" id="UP000233551">
    <property type="component" value="Unassembled WGS sequence"/>
</dbReference>
<name>A0A2I0IIS8_PUNGR</name>
<dbReference type="GO" id="GO:0010082">
    <property type="term" value="P:regulation of root meristem growth"/>
    <property type="evidence" value="ECO:0007669"/>
    <property type="project" value="InterPro"/>
</dbReference>
<dbReference type="EMBL" id="PGOL01002963">
    <property type="protein sequence ID" value="PKI43929.1"/>
    <property type="molecule type" value="Genomic_DNA"/>
</dbReference>
<sequence length="199" mass="21285">MVSLRFTTSVLLYFLFSLQVCNSHAQQGTDEMPAIQKNGIMAGLVGISTPPVEKEIHDELIRSTKEEHVMMVGGRKMKMRKALSEDSSIASASKEESSIGGASENISGEAEYALKKRHGSSSVHMINQSNTNSSHSPESSISSRTSPEKSVTTGGLSSEENRPGPENHSGAAAGGDEAKGLMIMDYFHGTARHPPPINN</sequence>
<evidence type="ECO:0000313" key="1">
    <source>
        <dbReference type="EMBL" id="PKI43929.1"/>
    </source>
</evidence>
<accession>A0A2I0IIS8</accession>
<protein>
    <submittedName>
        <fullName evidence="1">Uncharacterized protein</fullName>
    </submittedName>
</protein>
<reference evidence="1 2" key="1">
    <citation type="submission" date="2017-11" db="EMBL/GenBank/DDBJ databases">
        <title>De-novo sequencing of pomegranate (Punica granatum L.) genome.</title>
        <authorList>
            <person name="Akparov Z."/>
            <person name="Amiraslanov A."/>
            <person name="Hajiyeva S."/>
            <person name="Abbasov M."/>
            <person name="Kaur K."/>
            <person name="Hamwieh A."/>
            <person name="Solovyev V."/>
            <person name="Salamov A."/>
            <person name="Braich B."/>
            <person name="Kosarev P."/>
            <person name="Mahmoud A."/>
            <person name="Hajiyev E."/>
            <person name="Babayeva S."/>
            <person name="Izzatullayeva V."/>
            <person name="Mammadov A."/>
            <person name="Mammadov A."/>
            <person name="Sharifova S."/>
            <person name="Ojaghi J."/>
            <person name="Eynullazada K."/>
            <person name="Bayramov B."/>
            <person name="Abdulazimova A."/>
            <person name="Shahmuradov I."/>
        </authorList>
    </citation>
    <scope>NUCLEOTIDE SEQUENCE [LARGE SCALE GENOMIC DNA]</scope>
    <source>
        <strain evidence="2">cv. AG2017</strain>
        <tissue evidence="1">Leaf</tissue>
    </source>
</reference>
<gene>
    <name evidence="1" type="ORF">CRG98_035763</name>
</gene>
<dbReference type="AlphaFoldDB" id="A0A2I0IIS8"/>
<dbReference type="PANTHER" id="PTHR36313">
    <property type="entry name" value="ROOT MERISTEM GROWTH FACTOR 2"/>
    <property type="match status" value="1"/>
</dbReference>
<dbReference type="GeneID" id="116215355"/>
<dbReference type="GO" id="GO:0008083">
    <property type="term" value="F:growth factor activity"/>
    <property type="evidence" value="ECO:0007669"/>
    <property type="project" value="InterPro"/>
</dbReference>
<dbReference type="InterPro" id="IPR038804">
    <property type="entry name" value="RGF3"/>
</dbReference>
<dbReference type="PANTHER" id="PTHR36313:SF7">
    <property type="entry name" value="OS09G0474600 PROTEIN"/>
    <property type="match status" value="1"/>
</dbReference>